<dbReference type="GO" id="GO:0042383">
    <property type="term" value="C:sarcolemma"/>
    <property type="evidence" value="ECO:0007669"/>
    <property type="project" value="UniProtKB-SubCell"/>
</dbReference>
<comment type="similarity">
    <text evidence="3">Belongs to the sarcoglycan beta/delta/gamma/zeta family.</text>
</comment>
<keyword evidence="6" id="KW-0812">Transmembrane</keyword>
<evidence type="ECO:0008006" key="16">
    <source>
        <dbReference type="Google" id="ProtNLM"/>
    </source>
</evidence>
<organism evidence="14 15">
    <name type="scientific">Scleropages formosus</name>
    <name type="common">Asian bonytongue</name>
    <name type="synonym">Osteoglossum formosum</name>
    <dbReference type="NCBI Taxonomy" id="113540"/>
    <lineage>
        <taxon>Eukaryota</taxon>
        <taxon>Metazoa</taxon>
        <taxon>Chordata</taxon>
        <taxon>Craniata</taxon>
        <taxon>Vertebrata</taxon>
        <taxon>Euteleostomi</taxon>
        <taxon>Actinopterygii</taxon>
        <taxon>Neopterygii</taxon>
        <taxon>Teleostei</taxon>
        <taxon>Osteoglossocephala</taxon>
        <taxon>Osteoglossomorpha</taxon>
        <taxon>Osteoglossiformes</taxon>
        <taxon>Osteoglossidae</taxon>
        <taxon>Scleropages</taxon>
    </lineage>
</organism>
<dbReference type="Pfam" id="PF04790">
    <property type="entry name" value="Sarcoglycan_1"/>
    <property type="match status" value="1"/>
</dbReference>
<protein>
    <recommendedName>
        <fullName evidence="16">Zeta-sarcoglycan-like</fullName>
    </recommendedName>
</protein>
<comment type="caution">
    <text evidence="14">The sequence shown here is derived from an EMBL/GenBank/DDBJ whole genome shotgun (WGS) entry which is preliminary data.</text>
</comment>
<evidence type="ECO:0000256" key="10">
    <source>
        <dbReference type="ARBA" id="ARBA00023157"/>
    </source>
</evidence>
<keyword evidence="13" id="KW-0732">Signal</keyword>
<keyword evidence="12" id="KW-0206">Cytoskeleton</keyword>
<dbReference type="InterPro" id="IPR006875">
    <property type="entry name" value="Sarcoglycan"/>
</dbReference>
<evidence type="ECO:0000256" key="8">
    <source>
        <dbReference type="ARBA" id="ARBA00022989"/>
    </source>
</evidence>
<evidence type="ECO:0000313" key="15">
    <source>
        <dbReference type="Proteomes" id="UP000034805"/>
    </source>
</evidence>
<reference evidence="14 15" key="1">
    <citation type="submission" date="2015-08" db="EMBL/GenBank/DDBJ databases">
        <title>The genome of the Asian arowana (Scleropages formosus).</title>
        <authorList>
            <person name="Tan M.H."/>
            <person name="Gan H.M."/>
            <person name="Croft L.J."/>
            <person name="Austin C.M."/>
        </authorList>
    </citation>
    <scope>NUCLEOTIDE SEQUENCE [LARGE SCALE GENOMIC DNA]</scope>
    <source>
        <strain evidence="14">Aro1</strain>
    </source>
</reference>
<dbReference type="STRING" id="113540.ENSSFOP00015020292"/>
<feature type="chain" id="PRO_5006144695" description="Zeta-sarcoglycan-like" evidence="13">
    <location>
        <begin position="20"/>
        <end position="224"/>
    </location>
</feature>
<evidence type="ECO:0000256" key="11">
    <source>
        <dbReference type="ARBA" id="ARBA00023180"/>
    </source>
</evidence>
<dbReference type="GO" id="GO:0060047">
    <property type="term" value="P:heart contraction"/>
    <property type="evidence" value="ECO:0007669"/>
    <property type="project" value="TreeGrafter"/>
</dbReference>
<keyword evidence="9" id="KW-0472">Membrane</keyword>
<evidence type="ECO:0000256" key="3">
    <source>
        <dbReference type="ARBA" id="ARBA00007574"/>
    </source>
</evidence>
<dbReference type="PANTHER" id="PTHR12939:SF5">
    <property type="entry name" value="ZETA-SARCOGLYCAN"/>
    <property type="match status" value="1"/>
</dbReference>
<sequence length="224" mass="24634">MCHCCCVGVLWLIFGWVFGVEFLHGYDVVAVELSYSCALVVCLELSATVELWDCGPQAVEVHTQRFEVWSHDTRRLLFSAEDDEVQIGTEKLRVTGVEGAVFQHSVETPHIRAEPSHDLRLESPTRTLTMEAPRGVEISADAGDLRATCRKDLQLESTEGEIFLNAHVIRLGSLPIGTTAAAHGSTVPKQTVYELCACPNGRLYLSPAELESTCQATSNVCLWS</sequence>
<keyword evidence="11" id="KW-0325">Glycoprotein</keyword>
<evidence type="ECO:0000256" key="7">
    <source>
        <dbReference type="ARBA" id="ARBA00022968"/>
    </source>
</evidence>
<keyword evidence="4" id="KW-1003">Cell membrane</keyword>
<evidence type="ECO:0000256" key="13">
    <source>
        <dbReference type="SAM" id="SignalP"/>
    </source>
</evidence>
<keyword evidence="10" id="KW-1015">Disulfide bond</keyword>
<evidence type="ECO:0000256" key="9">
    <source>
        <dbReference type="ARBA" id="ARBA00023136"/>
    </source>
</evidence>
<dbReference type="GO" id="GO:0048738">
    <property type="term" value="P:cardiac muscle tissue development"/>
    <property type="evidence" value="ECO:0007669"/>
    <property type="project" value="TreeGrafter"/>
</dbReference>
<keyword evidence="5" id="KW-0963">Cytoplasm</keyword>
<dbReference type="PANTHER" id="PTHR12939">
    <property type="entry name" value="SARCOGLYCAN"/>
    <property type="match status" value="1"/>
</dbReference>
<evidence type="ECO:0000256" key="4">
    <source>
        <dbReference type="ARBA" id="ARBA00022475"/>
    </source>
</evidence>
<evidence type="ECO:0000256" key="12">
    <source>
        <dbReference type="ARBA" id="ARBA00023212"/>
    </source>
</evidence>
<dbReference type="EMBL" id="JARO02007582">
    <property type="protein sequence ID" value="KPP63784.1"/>
    <property type="molecule type" value="Genomic_DNA"/>
</dbReference>
<evidence type="ECO:0000313" key="14">
    <source>
        <dbReference type="EMBL" id="KPP63784.1"/>
    </source>
</evidence>
<keyword evidence="7" id="KW-0735">Signal-anchor</keyword>
<evidence type="ECO:0000256" key="2">
    <source>
        <dbReference type="ARBA" id="ARBA00004274"/>
    </source>
</evidence>
<dbReference type="GO" id="GO:0005856">
    <property type="term" value="C:cytoskeleton"/>
    <property type="evidence" value="ECO:0007669"/>
    <property type="project" value="UniProtKB-SubCell"/>
</dbReference>
<dbReference type="InterPro" id="IPR039972">
    <property type="entry name" value="Sarcoglycan_gamma/delta/zeta"/>
</dbReference>
<name>A0A0P7WQI1_SCLFO</name>
<accession>A0A0P7WQI1</accession>
<keyword evidence="8" id="KW-1133">Transmembrane helix</keyword>
<gene>
    <name evidence="14" type="ORF">Z043_117928</name>
</gene>
<dbReference type="Proteomes" id="UP000034805">
    <property type="component" value="Unassembled WGS sequence"/>
</dbReference>
<proteinExistence type="inferred from homology"/>
<evidence type="ECO:0000256" key="1">
    <source>
        <dbReference type="ARBA" id="ARBA00004245"/>
    </source>
</evidence>
<comment type="subcellular location">
    <subcellularLocation>
        <location evidence="2">Cell membrane</location>
        <location evidence="2">Sarcolemma</location>
        <topology evidence="2">Single-pass type II membrane protein</topology>
    </subcellularLocation>
    <subcellularLocation>
        <location evidence="1">Cytoplasm</location>
        <location evidence="1">Cytoskeleton</location>
    </subcellularLocation>
</comment>
<evidence type="ECO:0000256" key="5">
    <source>
        <dbReference type="ARBA" id="ARBA00022490"/>
    </source>
</evidence>
<evidence type="ECO:0000256" key="6">
    <source>
        <dbReference type="ARBA" id="ARBA00022692"/>
    </source>
</evidence>
<feature type="signal peptide" evidence="13">
    <location>
        <begin position="1"/>
        <end position="19"/>
    </location>
</feature>
<dbReference type="GO" id="GO:0016012">
    <property type="term" value="C:sarcoglycan complex"/>
    <property type="evidence" value="ECO:0007669"/>
    <property type="project" value="InterPro"/>
</dbReference>
<dbReference type="AlphaFoldDB" id="A0A0P7WQI1"/>